<dbReference type="RefSeq" id="WP_146516367.1">
    <property type="nucleotide sequence ID" value="NZ_SJPI01000002.1"/>
</dbReference>
<gene>
    <name evidence="2" type="ORF">Pla22_40670</name>
</gene>
<dbReference type="AlphaFoldDB" id="A0A5C5WKU4"/>
<name>A0A5C5WKU4_9BACT</name>
<evidence type="ECO:0000313" key="2">
    <source>
        <dbReference type="EMBL" id="TWT51290.1"/>
    </source>
</evidence>
<protein>
    <recommendedName>
        <fullName evidence="1">DUF547 domain-containing protein</fullName>
    </recommendedName>
</protein>
<accession>A0A5C5WKU4</accession>
<dbReference type="PANTHER" id="PTHR46361:SF3">
    <property type="entry name" value="ELECTRON CARRIER_ PROTEIN DISULFIDE OXIDOREDUCTASE"/>
    <property type="match status" value="1"/>
</dbReference>
<dbReference type="EMBL" id="SJPI01000002">
    <property type="protein sequence ID" value="TWT51290.1"/>
    <property type="molecule type" value="Genomic_DNA"/>
</dbReference>
<dbReference type="OrthoDB" id="526867at2"/>
<evidence type="ECO:0000259" key="1">
    <source>
        <dbReference type="Pfam" id="PF04784"/>
    </source>
</evidence>
<proteinExistence type="predicted"/>
<dbReference type="InterPro" id="IPR006869">
    <property type="entry name" value="DUF547"/>
</dbReference>
<feature type="domain" description="DUF547" evidence="1">
    <location>
        <begin position="100"/>
        <end position="207"/>
    </location>
</feature>
<organism evidence="2 3">
    <name type="scientific">Rubripirellula amarantea</name>
    <dbReference type="NCBI Taxonomy" id="2527999"/>
    <lineage>
        <taxon>Bacteria</taxon>
        <taxon>Pseudomonadati</taxon>
        <taxon>Planctomycetota</taxon>
        <taxon>Planctomycetia</taxon>
        <taxon>Pirellulales</taxon>
        <taxon>Pirellulaceae</taxon>
        <taxon>Rubripirellula</taxon>
    </lineage>
</organism>
<reference evidence="2 3" key="1">
    <citation type="submission" date="2019-02" db="EMBL/GenBank/DDBJ databases">
        <title>Deep-cultivation of Planctomycetes and their phenomic and genomic characterization uncovers novel biology.</title>
        <authorList>
            <person name="Wiegand S."/>
            <person name="Jogler M."/>
            <person name="Boedeker C."/>
            <person name="Pinto D."/>
            <person name="Vollmers J."/>
            <person name="Rivas-Marin E."/>
            <person name="Kohn T."/>
            <person name="Peeters S.H."/>
            <person name="Heuer A."/>
            <person name="Rast P."/>
            <person name="Oberbeckmann S."/>
            <person name="Bunk B."/>
            <person name="Jeske O."/>
            <person name="Meyerdierks A."/>
            <person name="Storesund J.E."/>
            <person name="Kallscheuer N."/>
            <person name="Luecker S."/>
            <person name="Lage O.M."/>
            <person name="Pohl T."/>
            <person name="Merkel B.J."/>
            <person name="Hornburger P."/>
            <person name="Mueller R.-W."/>
            <person name="Bruemmer F."/>
            <person name="Labrenz M."/>
            <person name="Spormann A.M."/>
            <person name="Op Den Camp H."/>
            <person name="Overmann J."/>
            <person name="Amann R."/>
            <person name="Jetten M.S.M."/>
            <person name="Mascher T."/>
            <person name="Medema M.H."/>
            <person name="Devos D.P."/>
            <person name="Kaster A.-K."/>
            <person name="Ovreas L."/>
            <person name="Rohde M."/>
            <person name="Galperin M.Y."/>
            <person name="Jogler C."/>
        </authorList>
    </citation>
    <scope>NUCLEOTIDE SEQUENCE [LARGE SCALE GENOMIC DNA]</scope>
    <source>
        <strain evidence="2 3">Pla22</strain>
    </source>
</reference>
<dbReference type="PANTHER" id="PTHR46361">
    <property type="entry name" value="ELECTRON CARRIER/ PROTEIN DISULFIDE OXIDOREDUCTASE"/>
    <property type="match status" value="1"/>
</dbReference>
<dbReference type="Pfam" id="PF04784">
    <property type="entry name" value="DUF547"/>
    <property type="match status" value="1"/>
</dbReference>
<sequence>MKEVFSLGLSVVIAIVGSFAIAPHRCIAGTTVTVGSNVAPSQQIPVEQIDHQRWDNLLEQYVDQAGNVNYAKWKQSTDDLQALDSYLATLSTANPNASKDRAAKLAFWINAYNSLTVRGILREYPTTSIRNHTAKLFGYNIWDDLLLIVGGEPYSLNQIEHEVLRKMGEPRIHFAIVCASRGCPRLRNEAYTPADVDAQLSDNATNFFANSSNFQYNRASGTFKLSAIMNWFADDFGNDRASQLRSIAPFLPSKDARDAAMANAVSVVHLSYNWGLNEQ</sequence>
<dbReference type="Proteomes" id="UP000316598">
    <property type="component" value="Unassembled WGS sequence"/>
</dbReference>
<keyword evidence="3" id="KW-1185">Reference proteome</keyword>
<comment type="caution">
    <text evidence="2">The sequence shown here is derived from an EMBL/GenBank/DDBJ whole genome shotgun (WGS) entry which is preliminary data.</text>
</comment>
<evidence type="ECO:0000313" key="3">
    <source>
        <dbReference type="Proteomes" id="UP000316598"/>
    </source>
</evidence>